<evidence type="ECO:0000313" key="2">
    <source>
        <dbReference type="Proteomes" id="UP001595530"/>
    </source>
</evidence>
<name>A0ABV7F159_9BURK</name>
<dbReference type="InterPro" id="IPR031875">
    <property type="entry name" value="RecA_dep_nuc"/>
</dbReference>
<gene>
    <name evidence="1" type="ORF">ACFOFO_05500</name>
</gene>
<organism evidence="1 2">
    <name type="scientific">Undibacterium arcticum</name>
    <dbReference type="NCBI Taxonomy" id="1762892"/>
    <lineage>
        <taxon>Bacteria</taxon>
        <taxon>Pseudomonadati</taxon>
        <taxon>Pseudomonadota</taxon>
        <taxon>Betaproteobacteria</taxon>
        <taxon>Burkholderiales</taxon>
        <taxon>Oxalobacteraceae</taxon>
        <taxon>Undibacterium</taxon>
    </lineage>
</organism>
<dbReference type="Pfam" id="PF16786">
    <property type="entry name" value="RecA_dep_nuc"/>
    <property type="match status" value="1"/>
</dbReference>
<accession>A0ABV7F159</accession>
<dbReference type="Proteomes" id="UP001595530">
    <property type="component" value="Unassembled WGS sequence"/>
</dbReference>
<evidence type="ECO:0000313" key="1">
    <source>
        <dbReference type="EMBL" id="MFC3107416.1"/>
    </source>
</evidence>
<proteinExistence type="predicted"/>
<comment type="caution">
    <text evidence="1">The sequence shown here is derived from an EMBL/GenBank/DDBJ whole genome shotgun (WGS) entry which is preliminary data.</text>
</comment>
<protein>
    <submittedName>
        <fullName evidence="1">Ref family recombination enhancement nuclease</fullName>
    </submittedName>
</protein>
<dbReference type="RefSeq" id="WP_390323036.1">
    <property type="nucleotide sequence ID" value="NZ_JBHRTP010000013.1"/>
</dbReference>
<dbReference type="Gene3D" id="3.30.40.190">
    <property type="match status" value="1"/>
</dbReference>
<dbReference type="EMBL" id="JBHRTP010000013">
    <property type="protein sequence ID" value="MFC3107416.1"/>
    <property type="molecule type" value="Genomic_DNA"/>
</dbReference>
<reference evidence="2" key="1">
    <citation type="journal article" date="2019" name="Int. J. Syst. Evol. Microbiol.">
        <title>The Global Catalogue of Microorganisms (GCM) 10K type strain sequencing project: providing services to taxonomists for standard genome sequencing and annotation.</title>
        <authorList>
            <consortium name="The Broad Institute Genomics Platform"/>
            <consortium name="The Broad Institute Genome Sequencing Center for Infectious Disease"/>
            <person name="Wu L."/>
            <person name="Ma J."/>
        </authorList>
    </citation>
    <scope>NUCLEOTIDE SEQUENCE [LARGE SCALE GENOMIC DNA]</scope>
    <source>
        <strain evidence="2">KCTC 42986</strain>
    </source>
</reference>
<sequence length="147" mass="16112">MKRSPMKASAKPLRRTTFARVGILAQSSFQRTAPDSRPKRLKAKQRPVSADDQIYWGRLASEVGCVACRVAGRQTSNYVSIHHIDGRTKPGCHSLVLPLCAGCHQQGTGNDKTLVAIHPNKSRFEKLYGSQLELKAKCDAILGVGTR</sequence>
<keyword evidence="2" id="KW-1185">Reference proteome</keyword>